<protein>
    <submittedName>
        <fullName evidence="2">Tail fiber protein</fullName>
    </submittedName>
</protein>
<name>W4HP90_9RHOB</name>
<keyword evidence="3" id="KW-1185">Reference proteome</keyword>
<gene>
    <name evidence="2" type="ORF">ATO8_00025</name>
</gene>
<dbReference type="RefSeq" id="WP_043841028.1">
    <property type="nucleotide sequence ID" value="NZ_AQQW01000001.1"/>
</dbReference>
<sequence>MLDDTLIRTGAQEHPLVASRRDVRAFAGQTVAQIVHGAALDPARGLPQVTLWRDGRSWTVPMDQWGRVRPRAGATVDIHYDTQGAAIAAVATAALSASAGSIATFLLPGLTGLGLTLATTAITVVGGLLINSLIAPPEPGGGNDDPNYAITGTGNVAAKYRPVPLVCGRHRMFPVKSAAGYSETVNGDIYWRGRYCFGWGKVGLEDLRIGNTPITEFDNVEIEFLNVDKDYTLAHTPGLDALTQLKLSEDQAPGAILREVTETYVFEPQSVAGRVTLRVAPNDKLPGYGYNFRVDTREAGGSWVAGTTYSGQTAPVTWTSPAFADGVDRTFRVILTAIQEPPEGQEVAPILALVHRPSISVTRATAEYQPGYAIKSWRYGAERMSLYPGDVSEEQFNVLLEETTPVVRLTTNDAASAAIDISYPQGLYDSDDGETQSHEANFAFRYQRVGDTAWTDAGTERHEAVAQTLIRFTKTIAFPTPGEYRVEVTRTDPIDTDSGDQNRGYLTAIRSFANTRLPSHNRVAEIAVRIKATDQLNGQIDSLNAIVQQFAPTWTGTGWGPQEPVRHPAWVFAELLRGPHLRRPVEDTKIDRNALKAWADDEPHWTFDYVFDTDSRVADALKLVAAAGRAKPHLADLRYSVIRDGADGPIRQVFTQRNSWGFKGSLAFSREIHGFRVQFRSERLEWEQDEITVYLDGYDETNATEFETLELPGVVITENETHRGNPYRLARYHLANVILRPETYEWQADFEHLAVTRGDKVQLVHDVPQIGVGAARIREVQTTPEGALTGLVLDDVFPGAGGIDFRLTVRRADGTRISFSAENGDTIDHLWEPTQAVSGAGIAAGDLVAIEKTTQETMEVLITGIFQEDDLAARLVGVPAAPAVLTADTEAIPDYDPIITRLPDRYGPPQPVPTRVFSDAASATKARDGVLRVRIGVELQQYEGPPGVWLRLRWSDPLRGGWIEGARVLPAATLFTAEVPEGLPMAVEVRAEDGDGNHRGWVRAGEVNGSPGALPAAPGAWAGTPGIRDVIITGTRPADVRGWNVYEAQAEAGPYQFLTFIDTIHAAFQPSPGYTWFRLAAVNHSGQEGARGAPFQIVPTGVRAEDLSEALNEKINAGFDRHDATLEEAEGTIAELRDAAIAAYGDYDLLAGRPSLLSQIDDYLVPTQGRLEDQIDAAAENVTWAINSFAQTNQVIADAGIVVDPNTGQVTIAGFHSLDGRVGDAEIRLDAAETGINLRATFAEVNQAISEAMLDPTQVPIIYDLELRVSSVEADLDAAEGAITLKADTAIVSGIDSRLISAEADIDSLEGTITLKADSADLTDVQSRLTLAEVQIDTLDGANITQTVQDTRRQTEEIDASAFNSFNDLWQGMKDREALREGVALAQSEIYASVGEQFEAEAGAREVIAVRVDQAAAAIETERRTRVAEDAAIAESLVSLEAELRGDSATAISNLSALVEQQGDTITAQSQDIAQLQASITSTQSDVSGNADALSALSGTVTQQGNSLTAQAQDITALEATLDDVDGLLGSSSAFNGLSATVSDQGGEITSLSSDLTTLAGRVGDAEGSISNLAATRVTASGAVSAVENRISASYGSLTALAEAATFAKATADGIASGYFLKLNGSNILEALSVDDGSGVSTSIKLDADLVRITGITQMTTAVLNELFAANVVTDRLTVTEGMIVSGRYLQKELISTMSSANSVGSQETILSLSVPAGPQRFATINVGFSVKSNFTDFKNVNWKLFADLQGDGQVQIAGGNVQARPSGNAGKDWVSASAFDARPYTNKSVVLTLVVESTNGSATFDNGVIQMVQTSRT</sequence>
<feature type="domain" description="Tip attachment protein J HDII-ins2" evidence="1">
    <location>
        <begin position="391"/>
        <end position="513"/>
    </location>
</feature>
<proteinExistence type="predicted"/>
<dbReference type="NCBIfam" id="NF040662">
    <property type="entry name" value="attach_TipJ_rel"/>
    <property type="match status" value="1"/>
</dbReference>
<reference evidence="2 3" key="1">
    <citation type="journal article" date="2014" name="Antonie Van Leeuwenhoek">
        <title>Roseivivax atlanticus sp. nov., isolated from surface seawater of the Atlantic Ocean.</title>
        <authorList>
            <person name="Li G."/>
            <person name="Lai Q."/>
            <person name="Liu X."/>
            <person name="Sun F."/>
            <person name="Shao Z."/>
        </authorList>
    </citation>
    <scope>NUCLEOTIDE SEQUENCE [LARGE SCALE GENOMIC DNA]</scope>
    <source>
        <strain evidence="2 3">22II-s10s</strain>
    </source>
</reference>
<organism evidence="2 3">
    <name type="scientific">Roseivivax marinus</name>
    <dbReference type="NCBI Taxonomy" id="1379903"/>
    <lineage>
        <taxon>Bacteria</taxon>
        <taxon>Pseudomonadati</taxon>
        <taxon>Pseudomonadota</taxon>
        <taxon>Alphaproteobacteria</taxon>
        <taxon>Rhodobacterales</taxon>
        <taxon>Roseobacteraceae</taxon>
        <taxon>Roseivivax</taxon>
    </lineage>
</organism>
<dbReference type="eggNOG" id="COG4733">
    <property type="taxonomic scope" value="Bacteria"/>
</dbReference>
<dbReference type="InterPro" id="IPR055385">
    <property type="entry name" value="GpJ_HDII-ins2"/>
</dbReference>
<dbReference type="STRING" id="1379903.ATO8_00025"/>
<evidence type="ECO:0000313" key="2">
    <source>
        <dbReference type="EMBL" id="ETW14248.1"/>
    </source>
</evidence>
<comment type="caution">
    <text evidence="2">The sequence shown here is derived from an EMBL/GenBank/DDBJ whole genome shotgun (WGS) entry which is preliminary data.</text>
</comment>
<dbReference type="Gene3D" id="1.20.5.340">
    <property type="match status" value="3"/>
</dbReference>
<dbReference type="Pfam" id="PF24801">
    <property type="entry name" value="FNIII-A_GpJ"/>
    <property type="match status" value="1"/>
</dbReference>
<dbReference type="Proteomes" id="UP000019063">
    <property type="component" value="Unassembled WGS sequence"/>
</dbReference>
<evidence type="ECO:0000259" key="1">
    <source>
        <dbReference type="Pfam" id="PF24801"/>
    </source>
</evidence>
<evidence type="ECO:0000313" key="3">
    <source>
        <dbReference type="Proteomes" id="UP000019063"/>
    </source>
</evidence>
<dbReference type="EMBL" id="AQQW01000001">
    <property type="protein sequence ID" value="ETW14248.1"/>
    <property type="molecule type" value="Genomic_DNA"/>
</dbReference>
<accession>W4HP90</accession>